<organism evidence="4 5">
    <name type="scientific">Helicostylum pulchrum</name>
    <dbReference type="NCBI Taxonomy" id="562976"/>
    <lineage>
        <taxon>Eukaryota</taxon>
        <taxon>Fungi</taxon>
        <taxon>Fungi incertae sedis</taxon>
        <taxon>Mucoromycota</taxon>
        <taxon>Mucoromycotina</taxon>
        <taxon>Mucoromycetes</taxon>
        <taxon>Mucorales</taxon>
        <taxon>Mucorineae</taxon>
        <taxon>Mucoraceae</taxon>
        <taxon>Helicostylum</taxon>
    </lineage>
</organism>
<sequence length="170" mass="19897">MSDYYYSLGITPEELDTLQEAFNLYDSKQCGYINIDQFSHILSSLNIVSDPKQIARMADMNNDNKIDFHEFVLTMFRYLPNQEQTVNSTYKNNHVFTDKDAATDEEIRACFQFFDKDHDGRISQKELEQVLSMFDTSLNPKEIKDMMSVADINRDGYIDFDEFKQLLPPL</sequence>
<keyword evidence="1" id="KW-0677">Repeat</keyword>
<dbReference type="PROSITE" id="PS50222">
    <property type="entry name" value="EF_HAND_2"/>
    <property type="match status" value="4"/>
</dbReference>
<dbReference type="InterPro" id="IPR050145">
    <property type="entry name" value="Centrin_CML-like"/>
</dbReference>
<dbReference type="PROSITE" id="PS00018">
    <property type="entry name" value="EF_HAND_1"/>
    <property type="match status" value="3"/>
</dbReference>
<dbReference type="Proteomes" id="UP001476247">
    <property type="component" value="Unassembled WGS sequence"/>
</dbReference>
<dbReference type="InterPro" id="IPR011992">
    <property type="entry name" value="EF-hand-dom_pair"/>
</dbReference>
<gene>
    <name evidence="4" type="ORF">HPULCUR_010321</name>
</gene>
<name>A0ABP9YCY5_9FUNG</name>
<evidence type="ECO:0000313" key="5">
    <source>
        <dbReference type="Proteomes" id="UP001476247"/>
    </source>
</evidence>
<dbReference type="SUPFAM" id="SSF47473">
    <property type="entry name" value="EF-hand"/>
    <property type="match status" value="1"/>
</dbReference>
<feature type="domain" description="EF-hand" evidence="3">
    <location>
        <begin position="13"/>
        <end position="48"/>
    </location>
</feature>
<reference evidence="4 5" key="1">
    <citation type="submission" date="2024-04" db="EMBL/GenBank/DDBJ databases">
        <title>genome sequences of Mucor flavus KT1a and Helicostylum pulchrum KT1b strains isolation_sourced from the surface of a dry-aged beef.</title>
        <authorList>
            <person name="Toyotome T."/>
            <person name="Hosono M."/>
            <person name="Torimaru M."/>
            <person name="Fukuda K."/>
            <person name="Mikami N."/>
        </authorList>
    </citation>
    <scope>NUCLEOTIDE SEQUENCE [LARGE SCALE GENOMIC DNA]</scope>
    <source>
        <strain evidence="4 5">KT1b</strain>
    </source>
</reference>
<dbReference type="EMBL" id="BAABUJ010000038">
    <property type="protein sequence ID" value="GAA5804813.1"/>
    <property type="molecule type" value="Genomic_DNA"/>
</dbReference>
<dbReference type="CDD" id="cd00051">
    <property type="entry name" value="EFh"/>
    <property type="match status" value="1"/>
</dbReference>
<dbReference type="PANTHER" id="PTHR23050">
    <property type="entry name" value="CALCIUM BINDING PROTEIN"/>
    <property type="match status" value="1"/>
</dbReference>
<dbReference type="InterPro" id="IPR018247">
    <property type="entry name" value="EF_Hand_1_Ca_BS"/>
</dbReference>
<comment type="caution">
    <text evidence="4">The sequence shown here is derived from an EMBL/GenBank/DDBJ whole genome shotgun (WGS) entry which is preliminary data.</text>
</comment>
<evidence type="ECO:0000256" key="2">
    <source>
        <dbReference type="ARBA" id="ARBA00022837"/>
    </source>
</evidence>
<proteinExistence type="predicted"/>
<evidence type="ECO:0000259" key="3">
    <source>
        <dbReference type="PROSITE" id="PS50222"/>
    </source>
</evidence>
<dbReference type="Pfam" id="PF13499">
    <property type="entry name" value="EF-hand_7"/>
    <property type="match status" value="2"/>
</dbReference>
<evidence type="ECO:0000313" key="4">
    <source>
        <dbReference type="EMBL" id="GAA5804813.1"/>
    </source>
</evidence>
<accession>A0ABP9YCY5</accession>
<feature type="domain" description="EF-hand" evidence="3">
    <location>
        <begin position="102"/>
        <end position="137"/>
    </location>
</feature>
<protein>
    <recommendedName>
        <fullName evidence="3">EF-hand domain-containing protein</fullName>
    </recommendedName>
</protein>
<feature type="domain" description="EF-hand" evidence="3">
    <location>
        <begin position="138"/>
        <end position="170"/>
    </location>
</feature>
<feature type="domain" description="EF-hand" evidence="3">
    <location>
        <begin position="52"/>
        <end position="81"/>
    </location>
</feature>
<dbReference type="SMART" id="SM00054">
    <property type="entry name" value="EFh"/>
    <property type="match status" value="4"/>
</dbReference>
<dbReference type="InterPro" id="IPR002048">
    <property type="entry name" value="EF_hand_dom"/>
</dbReference>
<evidence type="ECO:0000256" key="1">
    <source>
        <dbReference type="ARBA" id="ARBA00022737"/>
    </source>
</evidence>
<keyword evidence="2" id="KW-0106">Calcium</keyword>
<dbReference type="Gene3D" id="1.10.238.10">
    <property type="entry name" value="EF-hand"/>
    <property type="match status" value="2"/>
</dbReference>
<keyword evidence="5" id="KW-1185">Reference proteome</keyword>